<feature type="region of interest" description="Disordered" evidence="1">
    <location>
        <begin position="110"/>
        <end position="131"/>
    </location>
</feature>
<protein>
    <submittedName>
        <fullName evidence="3">Uncharacterized protein</fullName>
    </submittedName>
</protein>
<dbReference type="Proteomes" id="UP000823561">
    <property type="component" value="Chromosome 1"/>
</dbReference>
<proteinExistence type="predicted"/>
<dbReference type="AlphaFoldDB" id="A0AAV6HG18"/>
<keyword evidence="2" id="KW-1133">Transmembrane helix</keyword>
<gene>
    <name evidence="3" type="ORF">AALO_G00010250</name>
</gene>
<feature type="transmembrane region" description="Helical" evidence="2">
    <location>
        <begin position="71"/>
        <end position="96"/>
    </location>
</feature>
<keyword evidence="4" id="KW-1185">Reference proteome</keyword>
<evidence type="ECO:0000313" key="3">
    <source>
        <dbReference type="EMBL" id="KAG5286034.1"/>
    </source>
</evidence>
<sequence length="131" mass="14686">MSALGEGERERSLNVARLVFRLGTLGAAGKVTIFTGTGHLTIQMISKRVYYVEIVAKFPFKSIFAKGMYNFVLYCVCLCVFLCACVPVCMCVYVCICLSEFVCKGKGVKSTWRNSRDHGEHIPGHQFEDRE</sequence>
<reference evidence="3 4" key="1">
    <citation type="submission" date="2020-10" db="EMBL/GenBank/DDBJ databases">
        <title>Chromosome-scale genome assembly of the Allis shad, Alosa alosa.</title>
        <authorList>
            <person name="Margot Z."/>
            <person name="Christophe K."/>
            <person name="Cabau C."/>
            <person name="Louis A."/>
            <person name="Berthelot C."/>
            <person name="Parey E."/>
            <person name="Roest Crollius H."/>
            <person name="Montfort J."/>
            <person name="Robinson-Rechavi M."/>
            <person name="Bucao C."/>
            <person name="Bouchez O."/>
            <person name="Gislard M."/>
            <person name="Lluch J."/>
            <person name="Milhes M."/>
            <person name="Lampietro C."/>
            <person name="Lopez Roques C."/>
            <person name="Donnadieu C."/>
            <person name="Braasch I."/>
            <person name="Desvignes T."/>
            <person name="Postlethwait J."/>
            <person name="Bobe J."/>
            <person name="Guiguen Y."/>
        </authorList>
    </citation>
    <scope>NUCLEOTIDE SEQUENCE [LARGE SCALE GENOMIC DNA]</scope>
    <source>
        <strain evidence="3">M-15738</strain>
        <tissue evidence="3">Blood</tissue>
    </source>
</reference>
<feature type="compositionally biased region" description="Basic and acidic residues" evidence="1">
    <location>
        <begin position="114"/>
        <end position="131"/>
    </location>
</feature>
<name>A0AAV6HG18_9TELE</name>
<dbReference type="EMBL" id="JADWDJ010000001">
    <property type="protein sequence ID" value="KAG5286034.1"/>
    <property type="molecule type" value="Genomic_DNA"/>
</dbReference>
<comment type="caution">
    <text evidence="3">The sequence shown here is derived from an EMBL/GenBank/DDBJ whole genome shotgun (WGS) entry which is preliminary data.</text>
</comment>
<keyword evidence="2" id="KW-0812">Transmembrane</keyword>
<evidence type="ECO:0000256" key="2">
    <source>
        <dbReference type="SAM" id="Phobius"/>
    </source>
</evidence>
<keyword evidence="2" id="KW-0472">Membrane</keyword>
<evidence type="ECO:0000256" key="1">
    <source>
        <dbReference type="SAM" id="MobiDB-lite"/>
    </source>
</evidence>
<accession>A0AAV6HG18</accession>
<organism evidence="3 4">
    <name type="scientific">Alosa alosa</name>
    <name type="common">allis shad</name>
    <dbReference type="NCBI Taxonomy" id="278164"/>
    <lineage>
        <taxon>Eukaryota</taxon>
        <taxon>Metazoa</taxon>
        <taxon>Chordata</taxon>
        <taxon>Craniata</taxon>
        <taxon>Vertebrata</taxon>
        <taxon>Euteleostomi</taxon>
        <taxon>Actinopterygii</taxon>
        <taxon>Neopterygii</taxon>
        <taxon>Teleostei</taxon>
        <taxon>Clupei</taxon>
        <taxon>Clupeiformes</taxon>
        <taxon>Clupeoidei</taxon>
        <taxon>Clupeidae</taxon>
        <taxon>Alosa</taxon>
    </lineage>
</organism>
<evidence type="ECO:0000313" key="4">
    <source>
        <dbReference type="Proteomes" id="UP000823561"/>
    </source>
</evidence>